<dbReference type="InterPro" id="IPR036291">
    <property type="entry name" value="NAD(P)-bd_dom_sf"/>
</dbReference>
<organism evidence="2 3">
    <name type="scientific">Desulfoluna limicola</name>
    <dbReference type="NCBI Taxonomy" id="2810562"/>
    <lineage>
        <taxon>Bacteria</taxon>
        <taxon>Pseudomonadati</taxon>
        <taxon>Thermodesulfobacteriota</taxon>
        <taxon>Desulfobacteria</taxon>
        <taxon>Desulfobacterales</taxon>
        <taxon>Desulfolunaceae</taxon>
        <taxon>Desulfoluna</taxon>
    </lineage>
</organism>
<feature type="domain" description="NAD(P)-binding" evidence="1">
    <location>
        <begin position="10"/>
        <end position="159"/>
    </location>
</feature>
<dbReference type="Pfam" id="PF13460">
    <property type="entry name" value="NAD_binding_10"/>
    <property type="match status" value="1"/>
</dbReference>
<proteinExistence type="predicted"/>
<gene>
    <name evidence="2" type="ORF">DSLASN_08060</name>
</gene>
<dbReference type="SUPFAM" id="SSF51735">
    <property type="entry name" value="NAD(P)-binding Rossmann-fold domains"/>
    <property type="match status" value="1"/>
</dbReference>
<dbReference type="Gene3D" id="3.40.50.720">
    <property type="entry name" value="NAD(P)-binding Rossmann-like Domain"/>
    <property type="match status" value="1"/>
</dbReference>
<dbReference type="PANTHER" id="PTHR14097:SF7">
    <property type="entry name" value="OXIDOREDUCTASE HTATIP2"/>
    <property type="match status" value="1"/>
</dbReference>
<dbReference type="EMBL" id="AP024488">
    <property type="protein sequence ID" value="BCS95174.1"/>
    <property type="molecule type" value="Genomic_DNA"/>
</dbReference>
<dbReference type="PANTHER" id="PTHR14097">
    <property type="entry name" value="OXIDOREDUCTASE HTATIP2"/>
    <property type="match status" value="1"/>
</dbReference>
<protein>
    <recommendedName>
        <fullName evidence="1">NAD(P)-binding domain-containing protein</fullName>
    </recommendedName>
</protein>
<evidence type="ECO:0000313" key="3">
    <source>
        <dbReference type="Proteomes" id="UP001320148"/>
    </source>
</evidence>
<dbReference type="Proteomes" id="UP001320148">
    <property type="component" value="Chromosome"/>
</dbReference>
<accession>A0ABN6EZQ4</accession>
<name>A0ABN6EZQ4_9BACT</name>
<reference evidence="2 3" key="1">
    <citation type="submission" date="2021-02" db="EMBL/GenBank/DDBJ databases">
        <title>Complete genome of Desulfoluna sp. strain ASN36.</title>
        <authorList>
            <person name="Takahashi A."/>
            <person name="Kojima H."/>
            <person name="Fukui M."/>
        </authorList>
    </citation>
    <scope>NUCLEOTIDE SEQUENCE [LARGE SCALE GENOMIC DNA]</scope>
    <source>
        <strain evidence="2 3">ASN36</strain>
    </source>
</reference>
<dbReference type="RefSeq" id="WP_236891449.1">
    <property type="nucleotide sequence ID" value="NZ_AP024488.1"/>
</dbReference>
<keyword evidence="3" id="KW-1185">Reference proteome</keyword>
<evidence type="ECO:0000259" key="1">
    <source>
        <dbReference type="Pfam" id="PF13460"/>
    </source>
</evidence>
<evidence type="ECO:0000313" key="2">
    <source>
        <dbReference type="EMBL" id="BCS95174.1"/>
    </source>
</evidence>
<dbReference type="PROSITE" id="PS51257">
    <property type="entry name" value="PROKAR_LIPOPROTEIN"/>
    <property type="match status" value="1"/>
</dbReference>
<sequence length="217" mass="23363">MTDTRVMIAGATGLVGGCFFETALDDSDYSEIVLLGRRSLPELDAHEKVATLTTDFSGLETLAPSCEVDAVVCALGTTIKKAGSKERLFEIDCLYTEAAASYARRCGARTLVVVSSVGASPAASSHYLHTKGEMEKRVQSMGFEACHILRPSLLMGDRKEKRFGEALGVRLLSPLSFLMPAKYRPIHADTLARKIDALLKNPGEGVVVHQGASLFQV</sequence>
<dbReference type="InterPro" id="IPR016040">
    <property type="entry name" value="NAD(P)-bd_dom"/>
</dbReference>